<dbReference type="Proteomes" id="UP001604336">
    <property type="component" value="Unassembled WGS sequence"/>
</dbReference>
<dbReference type="EMBL" id="JBFOLK010000005">
    <property type="protein sequence ID" value="KAL2511493.1"/>
    <property type="molecule type" value="Genomic_DNA"/>
</dbReference>
<reference evidence="3" key="1">
    <citation type="submission" date="2024-07" db="EMBL/GenBank/DDBJ databases">
        <title>Two chromosome-level genome assemblies of Korean endemic species Abeliophyllum distichum and Forsythia ovata (Oleaceae).</title>
        <authorList>
            <person name="Jang H."/>
        </authorList>
    </citation>
    <scope>NUCLEOTIDE SEQUENCE [LARGE SCALE GENOMIC DNA]</scope>
</reference>
<sequence length="108" mass="11843">MVGISAKSKSSSQSCEVEQVIEDPSGIRAKRCGKRVKSSKEKAMARCSRQCSVCGVNGHDKRTCSRLHDRSNAGNFSDTQYDYDDPQDDGRDDATFTSIASSNFHFGL</sequence>
<evidence type="ECO:0000256" key="1">
    <source>
        <dbReference type="SAM" id="MobiDB-lite"/>
    </source>
</evidence>
<organism evidence="2 3">
    <name type="scientific">Abeliophyllum distichum</name>
    <dbReference type="NCBI Taxonomy" id="126358"/>
    <lineage>
        <taxon>Eukaryota</taxon>
        <taxon>Viridiplantae</taxon>
        <taxon>Streptophyta</taxon>
        <taxon>Embryophyta</taxon>
        <taxon>Tracheophyta</taxon>
        <taxon>Spermatophyta</taxon>
        <taxon>Magnoliopsida</taxon>
        <taxon>eudicotyledons</taxon>
        <taxon>Gunneridae</taxon>
        <taxon>Pentapetalae</taxon>
        <taxon>asterids</taxon>
        <taxon>lamiids</taxon>
        <taxon>Lamiales</taxon>
        <taxon>Oleaceae</taxon>
        <taxon>Forsythieae</taxon>
        <taxon>Abeliophyllum</taxon>
    </lineage>
</organism>
<comment type="caution">
    <text evidence="2">The sequence shown here is derived from an EMBL/GenBank/DDBJ whole genome shotgun (WGS) entry which is preliminary data.</text>
</comment>
<keyword evidence="3" id="KW-1185">Reference proteome</keyword>
<gene>
    <name evidence="2" type="ORF">Adt_17093</name>
</gene>
<proteinExistence type="predicted"/>
<dbReference type="AlphaFoldDB" id="A0ABD1TG08"/>
<evidence type="ECO:0000313" key="2">
    <source>
        <dbReference type="EMBL" id="KAL2511493.1"/>
    </source>
</evidence>
<evidence type="ECO:0000313" key="3">
    <source>
        <dbReference type="Proteomes" id="UP001604336"/>
    </source>
</evidence>
<accession>A0ABD1TG08</accession>
<feature type="region of interest" description="Disordered" evidence="1">
    <location>
        <begin position="67"/>
        <end position="95"/>
    </location>
</feature>
<name>A0ABD1TG08_9LAMI</name>
<protein>
    <submittedName>
        <fullName evidence="2">Protein FAR1-RELATED SEQUENCE</fullName>
    </submittedName>
</protein>